<evidence type="ECO:0008006" key="5">
    <source>
        <dbReference type="Google" id="ProtNLM"/>
    </source>
</evidence>
<protein>
    <recommendedName>
        <fullName evidence="5">DUF4124 domain-containing protein</fullName>
    </recommendedName>
</protein>
<organism evidence="3 4">
    <name type="scientific">Isoalcanivorax beigongshangi</name>
    <dbReference type="NCBI Taxonomy" id="3238810"/>
    <lineage>
        <taxon>Bacteria</taxon>
        <taxon>Pseudomonadati</taxon>
        <taxon>Pseudomonadota</taxon>
        <taxon>Gammaproteobacteria</taxon>
        <taxon>Oceanospirillales</taxon>
        <taxon>Alcanivoracaceae</taxon>
        <taxon>Isoalcanivorax</taxon>
    </lineage>
</organism>
<dbReference type="RefSeq" id="WP_369456215.1">
    <property type="nucleotide sequence ID" value="NZ_JBGCUO010000002.1"/>
</dbReference>
<feature type="compositionally biased region" description="Pro residues" evidence="1">
    <location>
        <begin position="178"/>
        <end position="196"/>
    </location>
</feature>
<dbReference type="Proteomes" id="UP001562065">
    <property type="component" value="Unassembled WGS sequence"/>
</dbReference>
<evidence type="ECO:0000256" key="2">
    <source>
        <dbReference type="SAM" id="SignalP"/>
    </source>
</evidence>
<feature type="region of interest" description="Disordered" evidence="1">
    <location>
        <begin position="172"/>
        <end position="196"/>
    </location>
</feature>
<evidence type="ECO:0000256" key="1">
    <source>
        <dbReference type="SAM" id="MobiDB-lite"/>
    </source>
</evidence>
<dbReference type="EMBL" id="JBGCUO010000002">
    <property type="protein sequence ID" value="MEY1662945.1"/>
    <property type="molecule type" value="Genomic_DNA"/>
</dbReference>
<proteinExistence type="predicted"/>
<comment type="caution">
    <text evidence="3">The sequence shown here is derived from an EMBL/GenBank/DDBJ whole genome shotgun (WGS) entry which is preliminary data.</text>
</comment>
<reference evidence="3 4" key="1">
    <citation type="submission" date="2024-07" db="EMBL/GenBank/DDBJ databases">
        <authorList>
            <person name="Ren Q."/>
        </authorList>
    </citation>
    <scope>NUCLEOTIDE SEQUENCE [LARGE SCALE GENOMIC DNA]</scope>
    <source>
        <strain evidence="3 4">REN37</strain>
    </source>
</reference>
<name>A0ABV4AJG8_9GAMM</name>
<keyword evidence="4" id="KW-1185">Reference proteome</keyword>
<evidence type="ECO:0000313" key="4">
    <source>
        <dbReference type="Proteomes" id="UP001562065"/>
    </source>
</evidence>
<accession>A0ABV4AJG8</accession>
<keyword evidence="2" id="KW-0732">Signal</keyword>
<evidence type="ECO:0000313" key="3">
    <source>
        <dbReference type="EMBL" id="MEY1662945.1"/>
    </source>
</evidence>
<sequence>MNPYPLMALLALAVAAPVTVAADEPAGSRIYRTVDDQGRVRFSDQAPAGGNAVDVTPRNLNVMPSSSAVEQWQARQDAAEAVVEAAAAPALRIVSPADQATFRNPDQPVPIRVAWQGEGLRSEVSVNGTVVTKLELPMERGSYLIEARLVDADGRVQLSADPVTVYVHRTTVHQRPVAPAPPKPKPTPTPAPKPGA</sequence>
<feature type="chain" id="PRO_5046083104" description="DUF4124 domain-containing protein" evidence="2">
    <location>
        <begin position="22"/>
        <end position="196"/>
    </location>
</feature>
<gene>
    <name evidence="3" type="ORF">AB5I84_12360</name>
</gene>
<feature type="signal peptide" evidence="2">
    <location>
        <begin position="1"/>
        <end position="21"/>
    </location>
</feature>